<dbReference type="PANTHER" id="PTHR22939">
    <property type="entry name" value="SERINE PROTEASE FAMILY S1C HTRA-RELATED"/>
    <property type="match status" value="1"/>
</dbReference>
<accession>A0ABV6Z125</accession>
<gene>
    <name evidence="2" type="ORF">ACFL27_18300</name>
</gene>
<dbReference type="GO" id="GO:0006508">
    <property type="term" value="P:proteolysis"/>
    <property type="evidence" value="ECO:0007669"/>
    <property type="project" value="UniProtKB-KW"/>
</dbReference>
<organism evidence="2 3">
    <name type="scientific">candidate division CSSED10-310 bacterium</name>
    <dbReference type="NCBI Taxonomy" id="2855610"/>
    <lineage>
        <taxon>Bacteria</taxon>
        <taxon>Bacteria division CSSED10-310</taxon>
    </lineage>
</organism>
<feature type="region of interest" description="Disordered" evidence="1">
    <location>
        <begin position="330"/>
        <end position="353"/>
    </location>
</feature>
<protein>
    <submittedName>
        <fullName evidence="2">S1C family serine protease</fullName>
        <ecNumber evidence="2">3.4.21.-</ecNumber>
    </submittedName>
</protein>
<keyword evidence="2" id="KW-0378">Hydrolase</keyword>
<sequence length="693" mass="78689">MLMIPYPLRLSIEAVRASDEQHREAILFKLFHAYIKYIATIYMAYFRGKASEIHTLKRILDSFKSDDEFWYKSFIAIIHHLNQYQMIKHKTLAKHDNYFFTDSDRLPSTVHFYKTLHENLDEPYLEEETISPREAIIFINKYIELTEQKKISIETRRKALPLLSKSISELIKSCYFLNKSNLILLKDVDKEREQGFLTLTCNSKLETSQENDFNLSTTSDIELESGKLYIVFSEQEDGPLPTFPIYDFYGGKFSELKVSPDLTQTFFHDSVTDEKSLYVDRYPNLDHVAKVIFDIELELPSEVEILADENQEYIDGYEGPVDGAFQIDEPREENSSSQGIHHDSKVDSNVHDNRRGMPAAYSEPLYSESRVRIIQPSKTSHRFVFRFLRATGIAGLISVICIAILVKTGIVEINNLGLDYVMSFFDDSPIPDTERSNLKSAKAEPERKKTVKQNNLKNASLSSKRSDKPKRSWKDPDFGSVYKNAVSTVVSIEVLDRNDHVSFSFSGFFIDEYGLIMTCSALLSKNAEIRVKPMKGKSFQARLVEILPEYGLALLEIGSYPYDFVNIDDAAKLEIGEPIAVIGNPIGLNATMTRGVVSAIPRVIGNRNYIQIDAAINPGNAGSPVFNGNGRVIGVVAPKTSLIKGLNFVIPINYAVQFTSTKKKRAFRPLRKSKKFKEWIAKASGILSDRDKA</sequence>
<dbReference type="SUPFAM" id="SSF50494">
    <property type="entry name" value="Trypsin-like serine proteases"/>
    <property type="match status" value="1"/>
</dbReference>
<dbReference type="EMBL" id="JBHPBY010000272">
    <property type="protein sequence ID" value="MFC1852150.1"/>
    <property type="molecule type" value="Genomic_DNA"/>
</dbReference>
<dbReference type="Gene3D" id="2.40.10.120">
    <property type="match status" value="1"/>
</dbReference>
<dbReference type="InterPro" id="IPR001940">
    <property type="entry name" value="Peptidase_S1C"/>
</dbReference>
<reference evidence="2 3" key="1">
    <citation type="submission" date="2024-09" db="EMBL/GenBank/DDBJ databases">
        <title>Laminarin stimulates single cell rates of sulfate reduction while oxygen inhibits transcriptomic activity in coastal marine sediment.</title>
        <authorList>
            <person name="Lindsay M."/>
            <person name="Orcutt B."/>
            <person name="Emerson D."/>
            <person name="Stepanauskas R."/>
            <person name="D'Angelo T."/>
        </authorList>
    </citation>
    <scope>NUCLEOTIDE SEQUENCE [LARGE SCALE GENOMIC DNA]</scope>
    <source>
        <strain evidence="2">SAG AM-311-K15</strain>
    </source>
</reference>
<evidence type="ECO:0000256" key="1">
    <source>
        <dbReference type="SAM" id="MobiDB-lite"/>
    </source>
</evidence>
<dbReference type="Proteomes" id="UP001594351">
    <property type="component" value="Unassembled WGS sequence"/>
</dbReference>
<dbReference type="EC" id="3.4.21.-" evidence="2"/>
<keyword evidence="2" id="KW-0645">Protease</keyword>
<dbReference type="PANTHER" id="PTHR22939:SF129">
    <property type="entry name" value="SERINE PROTEASE HTRA2, MITOCHONDRIAL"/>
    <property type="match status" value="1"/>
</dbReference>
<feature type="compositionally biased region" description="Basic and acidic residues" evidence="1">
    <location>
        <begin position="464"/>
        <end position="474"/>
    </location>
</feature>
<dbReference type="PRINTS" id="PR00834">
    <property type="entry name" value="PROTEASES2C"/>
</dbReference>
<keyword evidence="3" id="KW-1185">Reference proteome</keyword>
<evidence type="ECO:0000313" key="3">
    <source>
        <dbReference type="Proteomes" id="UP001594351"/>
    </source>
</evidence>
<dbReference type="GO" id="GO:0008233">
    <property type="term" value="F:peptidase activity"/>
    <property type="evidence" value="ECO:0007669"/>
    <property type="project" value="UniProtKB-KW"/>
</dbReference>
<feature type="region of interest" description="Disordered" evidence="1">
    <location>
        <begin position="435"/>
        <end position="474"/>
    </location>
</feature>
<feature type="compositionally biased region" description="Polar residues" evidence="1">
    <location>
        <begin position="452"/>
        <end position="463"/>
    </location>
</feature>
<feature type="non-terminal residue" evidence="2">
    <location>
        <position position="693"/>
    </location>
</feature>
<dbReference type="Pfam" id="PF13365">
    <property type="entry name" value="Trypsin_2"/>
    <property type="match status" value="1"/>
</dbReference>
<name>A0ABV6Z125_UNCC1</name>
<proteinExistence type="predicted"/>
<dbReference type="InterPro" id="IPR009003">
    <property type="entry name" value="Peptidase_S1_PA"/>
</dbReference>
<feature type="compositionally biased region" description="Basic and acidic residues" evidence="1">
    <location>
        <begin position="435"/>
        <end position="448"/>
    </location>
</feature>
<comment type="caution">
    <text evidence="2">The sequence shown here is derived from an EMBL/GenBank/DDBJ whole genome shotgun (WGS) entry which is preliminary data.</text>
</comment>
<evidence type="ECO:0000313" key="2">
    <source>
        <dbReference type="EMBL" id="MFC1852150.1"/>
    </source>
</evidence>